<dbReference type="Proteomes" id="UP000813068">
    <property type="component" value="Unassembled WGS sequence"/>
</dbReference>
<dbReference type="InterPro" id="IPR054582">
    <property type="entry name" value="DmmA-like_N"/>
</dbReference>
<name>A0ABS6N0Z7_9GAMM</name>
<evidence type="ECO:0000313" key="9">
    <source>
        <dbReference type="EMBL" id="MBV2134276.1"/>
    </source>
</evidence>
<keyword evidence="3" id="KW-0479">Metal-binding</keyword>
<protein>
    <submittedName>
        <fullName evidence="9">Uncharacterized protein</fullName>
    </submittedName>
</protein>
<feature type="domain" description="Dimethylamine monooxygenase subunit DmmA-like N-terminal" evidence="8">
    <location>
        <begin position="63"/>
        <end position="116"/>
    </location>
</feature>
<keyword evidence="4" id="KW-0560">Oxidoreductase</keyword>
<keyword evidence="6" id="KW-0411">Iron-sulfur</keyword>
<evidence type="ECO:0000259" key="7">
    <source>
        <dbReference type="Pfam" id="PF22289"/>
    </source>
</evidence>
<reference evidence="9 10" key="1">
    <citation type="submission" date="2021-06" db="EMBL/GenBank/DDBJ databases">
        <title>Differences between aerobic and microaerobic xylene degrading microbial communities.</title>
        <authorList>
            <person name="Banerjee S."/>
            <person name="Tancsics A."/>
        </authorList>
    </citation>
    <scope>NUCLEOTIDE SEQUENCE [LARGE SCALE GENOMIC DNA]</scope>
    <source>
        <strain evidence="9 10">MAP12</strain>
    </source>
</reference>
<evidence type="ECO:0000256" key="2">
    <source>
        <dbReference type="ARBA" id="ARBA00022714"/>
    </source>
</evidence>
<evidence type="ECO:0000256" key="6">
    <source>
        <dbReference type="ARBA" id="ARBA00023014"/>
    </source>
</evidence>
<keyword evidence="2" id="KW-0001">2Fe-2S</keyword>
<dbReference type="EMBL" id="JAHRGL010000057">
    <property type="protein sequence ID" value="MBV2134276.1"/>
    <property type="molecule type" value="Genomic_DNA"/>
</dbReference>
<gene>
    <name evidence="9" type="ORF">KRX52_15970</name>
</gene>
<accession>A0ABS6N0Z7</accession>
<evidence type="ECO:0000259" key="8">
    <source>
        <dbReference type="Pfam" id="PF22290"/>
    </source>
</evidence>
<comment type="caution">
    <text evidence="9">The sequence shown here is derived from an EMBL/GenBank/DDBJ whole genome shotgun (WGS) entry which is preliminary data.</text>
</comment>
<feature type="domain" description="Dimethylamine monooxygenase subunit DmmA-like C-terminal" evidence="7">
    <location>
        <begin position="127"/>
        <end position="169"/>
    </location>
</feature>
<keyword evidence="5" id="KW-0408">Iron</keyword>
<dbReference type="Pfam" id="PF22290">
    <property type="entry name" value="DmmA-like_N"/>
    <property type="match status" value="1"/>
</dbReference>
<keyword evidence="1" id="KW-0285">Flavoprotein</keyword>
<dbReference type="RefSeq" id="WP_217682723.1">
    <property type="nucleotide sequence ID" value="NZ_JAHRGL010000057.1"/>
</dbReference>
<organism evidence="9 10">
    <name type="scientific">Geopseudomonas aromaticivorans</name>
    <dbReference type="NCBI Taxonomy" id="2849492"/>
    <lineage>
        <taxon>Bacteria</taxon>
        <taxon>Pseudomonadati</taxon>
        <taxon>Pseudomonadota</taxon>
        <taxon>Gammaproteobacteria</taxon>
        <taxon>Pseudomonadales</taxon>
        <taxon>Pseudomonadaceae</taxon>
        <taxon>Geopseudomonas</taxon>
    </lineage>
</organism>
<dbReference type="NCBIfam" id="NF041259">
    <property type="entry name" value="mono_DmmA_fam"/>
    <property type="match status" value="1"/>
</dbReference>
<evidence type="ECO:0000256" key="4">
    <source>
        <dbReference type="ARBA" id="ARBA00023002"/>
    </source>
</evidence>
<proteinExistence type="predicted"/>
<keyword evidence="10" id="KW-1185">Reference proteome</keyword>
<evidence type="ECO:0000256" key="3">
    <source>
        <dbReference type="ARBA" id="ARBA00022723"/>
    </source>
</evidence>
<evidence type="ECO:0000313" key="10">
    <source>
        <dbReference type="Proteomes" id="UP000813068"/>
    </source>
</evidence>
<evidence type="ECO:0000256" key="1">
    <source>
        <dbReference type="ARBA" id="ARBA00022630"/>
    </source>
</evidence>
<dbReference type="InterPro" id="IPR048037">
    <property type="entry name" value="DmmA-like_C"/>
</dbReference>
<evidence type="ECO:0000256" key="5">
    <source>
        <dbReference type="ARBA" id="ARBA00023004"/>
    </source>
</evidence>
<sequence length="182" mass="19712">MSVEAAGVMRSKPVYAAVPTVLSTGRRLLVTQDASLAEAVDLHGQLSADGQTLELLSLRGSGGVHDHGDPQRLEMRLLTLLSAAPVGTRLYVCGDESFVWRIYRLARHSGLLAEEIELVKTGSRRELYCVHCATQQSIGSEGEVTCSGCGVRLLVREHFSRRLGAYMGVCLDPDQPHGEGRP</sequence>
<dbReference type="Pfam" id="PF22289">
    <property type="entry name" value="DmmA-like_C"/>
    <property type="match status" value="1"/>
</dbReference>